<accession>A0A0R1JY00</accession>
<feature type="domain" description="N-acetyltransferase" evidence="1">
    <location>
        <begin position="4"/>
        <end position="144"/>
    </location>
</feature>
<dbReference type="STRING" id="1291734.FD02_GL002044"/>
<dbReference type="SUPFAM" id="SSF55729">
    <property type="entry name" value="Acyl-CoA N-acyltransferases (Nat)"/>
    <property type="match status" value="1"/>
</dbReference>
<gene>
    <name evidence="2" type="ORF">FD02_GL002044</name>
</gene>
<proteinExistence type="predicted"/>
<dbReference type="AlphaFoldDB" id="A0A0R1JY00"/>
<organism evidence="2 3">
    <name type="scientific">Lacticaseibacillus nasuensis JCM 17158</name>
    <dbReference type="NCBI Taxonomy" id="1291734"/>
    <lineage>
        <taxon>Bacteria</taxon>
        <taxon>Bacillati</taxon>
        <taxon>Bacillota</taxon>
        <taxon>Bacilli</taxon>
        <taxon>Lactobacillales</taxon>
        <taxon>Lactobacillaceae</taxon>
        <taxon>Lacticaseibacillus</taxon>
    </lineage>
</organism>
<reference evidence="2 3" key="1">
    <citation type="journal article" date="2015" name="Genome Announc.">
        <title>Expanding the biotechnology potential of lactobacilli through comparative genomics of 213 strains and associated genera.</title>
        <authorList>
            <person name="Sun Z."/>
            <person name="Harris H.M."/>
            <person name="McCann A."/>
            <person name="Guo C."/>
            <person name="Argimon S."/>
            <person name="Zhang W."/>
            <person name="Yang X."/>
            <person name="Jeffery I.B."/>
            <person name="Cooney J.C."/>
            <person name="Kagawa T.F."/>
            <person name="Liu W."/>
            <person name="Song Y."/>
            <person name="Salvetti E."/>
            <person name="Wrobel A."/>
            <person name="Rasinkangas P."/>
            <person name="Parkhill J."/>
            <person name="Rea M.C."/>
            <person name="O'Sullivan O."/>
            <person name="Ritari J."/>
            <person name="Douillard F.P."/>
            <person name="Paul Ross R."/>
            <person name="Yang R."/>
            <person name="Briner A.E."/>
            <person name="Felis G.E."/>
            <person name="de Vos W.M."/>
            <person name="Barrangou R."/>
            <person name="Klaenhammer T.R."/>
            <person name="Caufield P.W."/>
            <person name="Cui Y."/>
            <person name="Zhang H."/>
            <person name="O'Toole P.W."/>
        </authorList>
    </citation>
    <scope>NUCLEOTIDE SEQUENCE [LARGE SCALE GENOMIC DNA]</scope>
    <source>
        <strain evidence="2 3">JCM 17158</strain>
    </source>
</reference>
<dbReference type="GO" id="GO:0004343">
    <property type="term" value="F:glucosamine 6-phosphate N-acetyltransferase activity"/>
    <property type="evidence" value="ECO:0007669"/>
    <property type="project" value="TreeGrafter"/>
</dbReference>
<dbReference type="RefSeq" id="WP_056951341.1">
    <property type="nucleotide sequence ID" value="NZ_AZDJ01000026.1"/>
</dbReference>
<dbReference type="InterPro" id="IPR016181">
    <property type="entry name" value="Acyl_CoA_acyltransferase"/>
</dbReference>
<dbReference type="Proteomes" id="UP000051804">
    <property type="component" value="Unassembled WGS sequence"/>
</dbReference>
<dbReference type="InterPro" id="IPR039143">
    <property type="entry name" value="GNPNAT1-like"/>
</dbReference>
<evidence type="ECO:0000313" key="2">
    <source>
        <dbReference type="EMBL" id="KRK71799.1"/>
    </source>
</evidence>
<evidence type="ECO:0000259" key="1">
    <source>
        <dbReference type="PROSITE" id="PS51186"/>
    </source>
</evidence>
<dbReference type="PANTHER" id="PTHR13355:SF11">
    <property type="entry name" value="GLUCOSAMINE 6-PHOSPHATE N-ACETYLTRANSFERASE"/>
    <property type="match status" value="1"/>
</dbReference>
<dbReference type="Gene3D" id="3.40.630.30">
    <property type="match status" value="1"/>
</dbReference>
<sequence length="145" mass="15889">MQIRHTTDLTSPIYQAALAIRKTVFVAEQHVPVAREVDADEARTIHFVAYANDQPVGTARLLPEATGFHVQRVAVVKAARGTGVGSALLQALADYAKAHHAQTLRLGAQVHAVGFYERLGYHLTARPEFLDAGIRHREMALDLTD</sequence>
<evidence type="ECO:0000313" key="3">
    <source>
        <dbReference type="Proteomes" id="UP000051804"/>
    </source>
</evidence>
<dbReference type="InterPro" id="IPR000182">
    <property type="entry name" value="GNAT_dom"/>
</dbReference>
<dbReference type="PROSITE" id="PS51186">
    <property type="entry name" value="GNAT"/>
    <property type="match status" value="1"/>
</dbReference>
<dbReference type="CDD" id="cd04301">
    <property type="entry name" value="NAT_SF"/>
    <property type="match status" value="1"/>
</dbReference>
<dbReference type="Pfam" id="PF13673">
    <property type="entry name" value="Acetyltransf_10"/>
    <property type="match status" value="1"/>
</dbReference>
<dbReference type="PANTHER" id="PTHR13355">
    <property type="entry name" value="GLUCOSAMINE 6-PHOSPHATE N-ACETYLTRANSFERASE"/>
    <property type="match status" value="1"/>
</dbReference>
<name>A0A0R1JY00_9LACO</name>
<comment type="caution">
    <text evidence="2">The sequence shown here is derived from an EMBL/GenBank/DDBJ whole genome shotgun (WGS) entry which is preliminary data.</text>
</comment>
<keyword evidence="3" id="KW-1185">Reference proteome</keyword>
<keyword evidence="2" id="KW-0808">Transferase</keyword>
<dbReference type="EMBL" id="AZDJ01000026">
    <property type="protein sequence ID" value="KRK71799.1"/>
    <property type="molecule type" value="Genomic_DNA"/>
</dbReference>
<dbReference type="OrthoDB" id="9796171at2"/>
<protein>
    <submittedName>
        <fullName evidence="2">GNAT family acetyltransferase</fullName>
    </submittedName>
</protein>
<dbReference type="PATRIC" id="fig|1291734.4.peg.2096"/>